<keyword evidence="17" id="KW-0675">Receptor</keyword>
<protein>
    <submittedName>
        <fullName evidence="17">TonB-dependent receptor</fullName>
    </submittedName>
</protein>
<evidence type="ECO:0000256" key="5">
    <source>
        <dbReference type="ARBA" id="ARBA00022692"/>
    </source>
</evidence>
<evidence type="ECO:0000256" key="13">
    <source>
        <dbReference type="RuleBase" id="RU003357"/>
    </source>
</evidence>
<comment type="subcellular location">
    <subcellularLocation>
        <location evidence="1 12">Cell outer membrane</location>
        <topology evidence="1 12">Multi-pass membrane protein</topology>
    </subcellularLocation>
</comment>
<reference evidence="18" key="1">
    <citation type="journal article" date="2019" name="Int. J. Syst. Evol. Microbiol.">
        <title>The Global Catalogue of Microorganisms (GCM) 10K type strain sequencing project: providing services to taxonomists for standard genome sequencing and annotation.</title>
        <authorList>
            <consortium name="The Broad Institute Genomics Platform"/>
            <consortium name="The Broad Institute Genome Sequencing Center for Infectious Disease"/>
            <person name="Wu L."/>
            <person name="Ma J."/>
        </authorList>
    </citation>
    <scope>NUCLEOTIDE SEQUENCE [LARGE SCALE GENOMIC DNA]</scope>
    <source>
        <strain evidence="18">KCTC 42224</strain>
    </source>
</reference>
<dbReference type="Pfam" id="PF07715">
    <property type="entry name" value="Plug"/>
    <property type="match status" value="1"/>
</dbReference>
<sequence>MHISCGALVCALAVAVPARAAEPAADVAPTAEAGHVDTGFAIGEQIVVSARSMAASSQNVLTSIDRMGGDVAQRANVNYAWELAGRLPGVMLTNFNQGTTSGKFSFRGFNGEGEINAVKLLIDGVPANSNDGNMPYIDSVFPLDIAGIEVVRGTSDPRYGLHAIAGSANIQTRIGGTYREAKVSGGSFDTYEAQAVAGIETGRFSQNYLAAWRQAGGWRDHGGLTRGSLAGKWFFRPSADVRIGAIARWYRGTADEPGYLTLENAAANPRMTNAYNRSDGDTRTVAQGSLHLDAAMGDSVDFTAKAYANRLRDDRYVKFSATTSQQRRVTDEDHYGVMAALHWHTRVAGVPVMAEAGGDMQWQDNVSLRYNTVARVVSAQTRDQAFTLGVGGVYGQIKLEPTPWLTISPAWRFDKVSGTFHNRLAGTSAPVNDYGTISQPKLQVALTPLRQLTLYGNYGKSFQIGTGSGAYLIPPRTTDLAPSINEGWEAGIKLSPVAAVDARVALWLQDASGEIKRKLNDPLGDSENVGATRRRGLDVQVNVRPMAGVSVWGALSWQTSRIRVADPATPTYVGHEIDHVPHWLWSGGVDVTPGARWRLSLWGNGQSSYWLTTANDPAVGKFGQYAVFNAEVAFRPLDKLELALTGKNLFDRRYEYVWYDTSVLGSSASPTQHSPAEGLGVTASARVRF</sequence>
<feature type="domain" description="TonB-dependent receptor-like beta-barrel" evidence="15">
    <location>
        <begin position="249"/>
        <end position="649"/>
    </location>
</feature>
<evidence type="ECO:0000256" key="10">
    <source>
        <dbReference type="ARBA" id="ARBA00023136"/>
    </source>
</evidence>
<accession>A0ABV7V9F2</accession>
<dbReference type="EMBL" id="JBHRYE010000024">
    <property type="protein sequence ID" value="MFC3672778.1"/>
    <property type="molecule type" value="Genomic_DNA"/>
</dbReference>
<dbReference type="Pfam" id="PF00593">
    <property type="entry name" value="TonB_dep_Rec_b-barrel"/>
    <property type="match status" value="1"/>
</dbReference>
<comment type="similarity">
    <text evidence="12 13">Belongs to the TonB-dependent receptor family.</text>
</comment>
<dbReference type="RefSeq" id="WP_191325518.1">
    <property type="nucleotide sequence ID" value="NZ_BMZP01000018.1"/>
</dbReference>
<proteinExistence type="inferred from homology"/>
<evidence type="ECO:0000256" key="3">
    <source>
        <dbReference type="ARBA" id="ARBA00022452"/>
    </source>
</evidence>
<keyword evidence="9 13" id="KW-0798">TonB box</keyword>
<evidence type="ECO:0000256" key="4">
    <source>
        <dbReference type="ARBA" id="ARBA00022496"/>
    </source>
</evidence>
<evidence type="ECO:0000259" key="16">
    <source>
        <dbReference type="Pfam" id="PF07715"/>
    </source>
</evidence>
<evidence type="ECO:0000256" key="7">
    <source>
        <dbReference type="ARBA" id="ARBA00023004"/>
    </source>
</evidence>
<dbReference type="Proteomes" id="UP001595683">
    <property type="component" value="Unassembled WGS sequence"/>
</dbReference>
<dbReference type="Gene3D" id="2.40.170.20">
    <property type="entry name" value="TonB-dependent receptor, beta-barrel domain"/>
    <property type="match status" value="1"/>
</dbReference>
<feature type="chain" id="PRO_5047263744" evidence="14">
    <location>
        <begin position="21"/>
        <end position="689"/>
    </location>
</feature>
<evidence type="ECO:0000256" key="14">
    <source>
        <dbReference type="SAM" id="SignalP"/>
    </source>
</evidence>
<dbReference type="InterPro" id="IPR012910">
    <property type="entry name" value="Plug_dom"/>
</dbReference>
<dbReference type="InterPro" id="IPR039426">
    <property type="entry name" value="TonB-dep_rcpt-like"/>
</dbReference>
<evidence type="ECO:0000256" key="11">
    <source>
        <dbReference type="ARBA" id="ARBA00023237"/>
    </source>
</evidence>
<keyword evidence="10 12" id="KW-0472">Membrane</keyword>
<name>A0ABV7V9F2_9SPHN</name>
<evidence type="ECO:0000256" key="9">
    <source>
        <dbReference type="ARBA" id="ARBA00023077"/>
    </source>
</evidence>
<evidence type="ECO:0000259" key="15">
    <source>
        <dbReference type="Pfam" id="PF00593"/>
    </source>
</evidence>
<evidence type="ECO:0000313" key="18">
    <source>
        <dbReference type="Proteomes" id="UP001595683"/>
    </source>
</evidence>
<evidence type="ECO:0000256" key="1">
    <source>
        <dbReference type="ARBA" id="ARBA00004571"/>
    </source>
</evidence>
<organism evidence="17 18">
    <name type="scientific">Novosphingobium pokkalii</name>
    <dbReference type="NCBI Taxonomy" id="1770194"/>
    <lineage>
        <taxon>Bacteria</taxon>
        <taxon>Pseudomonadati</taxon>
        <taxon>Pseudomonadota</taxon>
        <taxon>Alphaproteobacteria</taxon>
        <taxon>Sphingomonadales</taxon>
        <taxon>Sphingomonadaceae</taxon>
        <taxon>Novosphingobium</taxon>
    </lineage>
</organism>
<keyword evidence="7" id="KW-0408">Iron</keyword>
<keyword evidence="5 12" id="KW-0812">Transmembrane</keyword>
<dbReference type="PANTHER" id="PTHR32552:SF68">
    <property type="entry name" value="FERRICHROME OUTER MEMBRANE TRANSPORTER_PHAGE RECEPTOR"/>
    <property type="match status" value="1"/>
</dbReference>
<dbReference type="InterPro" id="IPR037066">
    <property type="entry name" value="Plug_dom_sf"/>
</dbReference>
<feature type="signal peptide" evidence="14">
    <location>
        <begin position="1"/>
        <end position="20"/>
    </location>
</feature>
<evidence type="ECO:0000313" key="17">
    <source>
        <dbReference type="EMBL" id="MFC3672778.1"/>
    </source>
</evidence>
<dbReference type="InterPro" id="IPR000531">
    <property type="entry name" value="Beta-barrel_TonB"/>
</dbReference>
<dbReference type="Gene3D" id="2.170.130.10">
    <property type="entry name" value="TonB-dependent receptor, plug domain"/>
    <property type="match status" value="1"/>
</dbReference>
<dbReference type="SUPFAM" id="SSF56935">
    <property type="entry name" value="Porins"/>
    <property type="match status" value="1"/>
</dbReference>
<keyword evidence="6 14" id="KW-0732">Signal</keyword>
<keyword evidence="4" id="KW-0410">Iron transport</keyword>
<evidence type="ECO:0000256" key="6">
    <source>
        <dbReference type="ARBA" id="ARBA00022729"/>
    </source>
</evidence>
<evidence type="ECO:0000256" key="12">
    <source>
        <dbReference type="PROSITE-ProRule" id="PRU01360"/>
    </source>
</evidence>
<dbReference type="InterPro" id="IPR036942">
    <property type="entry name" value="Beta-barrel_TonB_sf"/>
</dbReference>
<keyword evidence="3 12" id="KW-1134">Transmembrane beta strand</keyword>
<dbReference type="PANTHER" id="PTHR32552">
    <property type="entry name" value="FERRICHROME IRON RECEPTOR-RELATED"/>
    <property type="match status" value="1"/>
</dbReference>
<keyword evidence="8" id="KW-0406">Ion transport</keyword>
<evidence type="ECO:0000256" key="2">
    <source>
        <dbReference type="ARBA" id="ARBA00022448"/>
    </source>
</evidence>
<keyword evidence="11 12" id="KW-0998">Cell outer membrane</keyword>
<dbReference type="PROSITE" id="PS52016">
    <property type="entry name" value="TONB_DEPENDENT_REC_3"/>
    <property type="match status" value="1"/>
</dbReference>
<gene>
    <name evidence="17" type="ORF">ACFOOT_15255</name>
</gene>
<comment type="caution">
    <text evidence="17">The sequence shown here is derived from an EMBL/GenBank/DDBJ whole genome shotgun (WGS) entry which is preliminary data.</text>
</comment>
<keyword evidence="18" id="KW-1185">Reference proteome</keyword>
<feature type="domain" description="TonB-dependent receptor plug" evidence="16">
    <location>
        <begin position="58"/>
        <end position="166"/>
    </location>
</feature>
<keyword evidence="2 12" id="KW-0813">Transport</keyword>
<evidence type="ECO:0000256" key="8">
    <source>
        <dbReference type="ARBA" id="ARBA00023065"/>
    </source>
</evidence>